<keyword evidence="3" id="KW-1185">Reference proteome</keyword>
<proteinExistence type="predicted"/>
<sequence>MPDPSFYLIMATAALAGLAMLISACLAGWRGWLRLKEQELRQDADARAPAPTSASARIEIADLRERIRKLEAIAAGVDL</sequence>
<accession>A0A1V2EUC8</accession>
<name>A0A1V2EUC8_9SPHN</name>
<keyword evidence="1" id="KW-0472">Membrane</keyword>
<comment type="caution">
    <text evidence="2">The sequence shown here is derived from an EMBL/GenBank/DDBJ whole genome shotgun (WGS) entry which is preliminary data.</text>
</comment>
<keyword evidence="1" id="KW-0812">Transmembrane</keyword>
<keyword evidence="1" id="KW-1133">Transmembrane helix</keyword>
<evidence type="ECO:0000313" key="3">
    <source>
        <dbReference type="Proteomes" id="UP000188729"/>
    </source>
</evidence>
<protein>
    <submittedName>
        <fullName evidence="2">Uncharacterized protein</fullName>
    </submittedName>
</protein>
<organism evidence="2 3">
    <name type="scientific">Sphingomonas jeddahensis</name>
    <dbReference type="NCBI Taxonomy" id="1915074"/>
    <lineage>
        <taxon>Bacteria</taxon>
        <taxon>Pseudomonadati</taxon>
        <taxon>Pseudomonadota</taxon>
        <taxon>Alphaproteobacteria</taxon>
        <taxon>Sphingomonadales</taxon>
        <taxon>Sphingomonadaceae</taxon>
        <taxon>Sphingomonas</taxon>
    </lineage>
</organism>
<dbReference type="EMBL" id="MPSB01000007">
    <property type="protein sequence ID" value="ONF95908.1"/>
    <property type="molecule type" value="Genomic_DNA"/>
</dbReference>
<dbReference type="RefSeq" id="WP_076744612.1">
    <property type="nucleotide sequence ID" value="NZ_MPSB01000007.1"/>
</dbReference>
<evidence type="ECO:0000313" key="2">
    <source>
        <dbReference type="EMBL" id="ONF95908.1"/>
    </source>
</evidence>
<gene>
    <name evidence="2" type="ORF">SPHI_18340</name>
</gene>
<feature type="transmembrane region" description="Helical" evidence="1">
    <location>
        <begin position="6"/>
        <end position="29"/>
    </location>
</feature>
<reference evidence="2 3" key="1">
    <citation type="submission" date="2016-11" db="EMBL/GenBank/DDBJ databases">
        <title>Genome sequence of Sphingomonas jeddahensis G39.</title>
        <authorList>
            <person name="Poehlein A."/>
            <person name="Wuebbeler J.H."/>
            <person name="Steinbuechel A."/>
            <person name="Daniel R."/>
        </authorList>
    </citation>
    <scope>NUCLEOTIDE SEQUENCE [LARGE SCALE GENOMIC DNA]</scope>
    <source>
        <strain evidence="2 3">G39</strain>
    </source>
</reference>
<dbReference type="Proteomes" id="UP000188729">
    <property type="component" value="Unassembled WGS sequence"/>
</dbReference>
<dbReference type="STRING" id="1915074.SPHI_18340"/>
<evidence type="ECO:0000256" key="1">
    <source>
        <dbReference type="SAM" id="Phobius"/>
    </source>
</evidence>
<dbReference type="AlphaFoldDB" id="A0A1V2EUC8"/>